<dbReference type="EMBL" id="OX395133">
    <property type="protein sequence ID" value="CAI5780857.1"/>
    <property type="molecule type" value="Genomic_DNA"/>
</dbReference>
<name>A0AA35KMB0_9SAUR</name>
<evidence type="ECO:0000256" key="1">
    <source>
        <dbReference type="SAM" id="MobiDB-lite"/>
    </source>
</evidence>
<gene>
    <name evidence="2" type="ORF">PODLI_1B018135</name>
</gene>
<dbReference type="AlphaFoldDB" id="A0AA35KMB0"/>
<reference evidence="2" key="1">
    <citation type="submission" date="2022-12" db="EMBL/GenBank/DDBJ databases">
        <authorList>
            <person name="Alioto T."/>
            <person name="Alioto T."/>
            <person name="Gomez Garrido J."/>
        </authorList>
    </citation>
    <scope>NUCLEOTIDE SEQUENCE</scope>
</reference>
<feature type="region of interest" description="Disordered" evidence="1">
    <location>
        <begin position="1"/>
        <end position="24"/>
    </location>
</feature>
<sequence>MSALRSCQKVRRHHHCSHSSPSPPRFFANMPQLAPDPIGNVSAIPNRILPRKFSCTKISCRQPYDKQANVCRDAQVRSPSNTTAPQASVSHDSCKIARALRGWERKSCAVPQVRRITVRSG</sequence>
<evidence type="ECO:0000313" key="3">
    <source>
        <dbReference type="Proteomes" id="UP001178461"/>
    </source>
</evidence>
<keyword evidence="3" id="KW-1185">Reference proteome</keyword>
<organism evidence="2 3">
    <name type="scientific">Podarcis lilfordi</name>
    <name type="common">Lilford's wall lizard</name>
    <dbReference type="NCBI Taxonomy" id="74358"/>
    <lineage>
        <taxon>Eukaryota</taxon>
        <taxon>Metazoa</taxon>
        <taxon>Chordata</taxon>
        <taxon>Craniata</taxon>
        <taxon>Vertebrata</taxon>
        <taxon>Euteleostomi</taxon>
        <taxon>Lepidosauria</taxon>
        <taxon>Squamata</taxon>
        <taxon>Bifurcata</taxon>
        <taxon>Unidentata</taxon>
        <taxon>Episquamata</taxon>
        <taxon>Laterata</taxon>
        <taxon>Lacertibaenia</taxon>
        <taxon>Lacertidae</taxon>
        <taxon>Podarcis</taxon>
    </lineage>
</organism>
<dbReference type="Proteomes" id="UP001178461">
    <property type="component" value="Chromosome 8"/>
</dbReference>
<proteinExistence type="predicted"/>
<accession>A0AA35KMB0</accession>
<feature type="compositionally biased region" description="Basic residues" evidence="1">
    <location>
        <begin position="8"/>
        <end position="17"/>
    </location>
</feature>
<protein>
    <submittedName>
        <fullName evidence="2">Uncharacterized protein</fullName>
    </submittedName>
</protein>
<evidence type="ECO:0000313" key="2">
    <source>
        <dbReference type="EMBL" id="CAI5780857.1"/>
    </source>
</evidence>